<keyword evidence="2" id="KW-1185">Reference proteome</keyword>
<evidence type="ECO:0000313" key="1">
    <source>
        <dbReference type="EMBL" id="CAG9313477.1"/>
    </source>
</evidence>
<accession>A0AAU9IJP4</accession>
<dbReference type="AlphaFoldDB" id="A0AAU9IJP4"/>
<proteinExistence type="predicted"/>
<gene>
    <name evidence="1" type="ORF">BSTOLATCC_MIC8742</name>
</gene>
<sequence length="124" mass="14243">MEYAYSVIAGLYNSRAISMHEEEILKEMVEKNDPAIMRILSKHDPASNLEEIQSEFIRLAKQRQKPGEVYIPPRNMLDEMTSPLDNYLLERKKRLKSEDGDGFTIGSPNLIKIEEATENASEEN</sequence>
<reference evidence="1" key="1">
    <citation type="submission" date="2021-09" db="EMBL/GenBank/DDBJ databases">
        <authorList>
            <consortium name="AG Swart"/>
            <person name="Singh M."/>
            <person name="Singh A."/>
            <person name="Seah K."/>
            <person name="Emmerich C."/>
        </authorList>
    </citation>
    <scope>NUCLEOTIDE SEQUENCE</scope>
    <source>
        <strain evidence="1">ATCC30299</strain>
    </source>
</reference>
<protein>
    <submittedName>
        <fullName evidence="1">Uncharacterized protein</fullName>
    </submittedName>
</protein>
<dbReference type="Proteomes" id="UP001162131">
    <property type="component" value="Unassembled WGS sequence"/>
</dbReference>
<evidence type="ECO:0000313" key="2">
    <source>
        <dbReference type="Proteomes" id="UP001162131"/>
    </source>
</evidence>
<organism evidence="1 2">
    <name type="scientific">Blepharisma stoltei</name>
    <dbReference type="NCBI Taxonomy" id="1481888"/>
    <lineage>
        <taxon>Eukaryota</taxon>
        <taxon>Sar</taxon>
        <taxon>Alveolata</taxon>
        <taxon>Ciliophora</taxon>
        <taxon>Postciliodesmatophora</taxon>
        <taxon>Heterotrichea</taxon>
        <taxon>Heterotrichida</taxon>
        <taxon>Blepharismidae</taxon>
        <taxon>Blepharisma</taxon>
    </lineage>
</organism>
<comment type="caution">
    <text evidence="1">The sequence shown here is derived from an EMBL/GenBank/DDBJ whole genome shotgun (WGS) entry which is preliminary data.</text>
</comment>
<name>A0AAU9IJP4_9CILI</name>
<dbReference type="EMBL" id="CAJZBQ010000010">
    <property type="protein sequence ID" value="CAG9313477.1"/>
    <property type="molecule type" value="Genomic_DNA"/>
</dbReference>